<accession>A0ABN2Z5A3</accession>
<evidence type="ECO:0000313" key="3">
    <source>
        <dbReference type="EMBL" id="GAA2137023.1"/>
    </source>
</evidence>
<dbReference type="EMBL" id="BAAAQR010000001">
    <property type="protein sequence ID" value="GAA2137023.1"/>
    <property type="molecule type" value="Genomic_DNA"/>
</dbReference>
<keyword evidence="1" id="KW-0812">Transmembrane</keyword>
<evidence type="ECO:0000313" key="4">
    <source>
        <dbReference type="Proteomes" id="UP001501771"/>
    </source>
</evidence>
<organism evidence="3 4">
    <name type="scientific">Nocardioides koreensis</name>
    <dbReference type="NCBI Taxonomy" id="433651"/>
    <lineage>
        <taxon>Bacteria</taxon>
        <taxon>Bacillati</taxon>
        <taxon>Actinomycetota</taxon>
        <taxon>Actinomycetes</taxon>
        <taxon>Propionibacteriales</taxon>
        <taxon>Nocardioidaceae</taxon>
        <taxon>Nocardioides</taxon>
    </lineage>
</organism>
<name>A0ABN2Z5A3_9ACTN</name>
<dbReference type="Pfam" id="PF08044">
    <property type="entry name" value="DUF1707"/>
    <property type="match status" value="1"/>
</dbReference>
<evidence type="ECO:0000256" key="1">
    <source>
        <dbReference type="SAM" id="Phobius"/>
    </source>
</evidence>
<feature type="transmembrane region" description="Helical" evidence="1">
    <location>
        <begin position="222"/>
        <end position="239"/>
    </location>
</feature>
<reference evidence="3 4" key="1">
    <citation type="journal article" date="2019" name="Int. J. Syst. Evol. Microbiol.">
        <title>The Global Catalogue of Microorganisms (GCM) 10K type strain sequencing project: providing services to taxonomists for standard genome sequencing and annotation.</title>
        <authorList>
            <consortium name="The Broad Institute Genomics Platform"/>
            <consortium name="The Broad Institute Genome Sequencing Center for Infectious Disease"/>
            <person name="Wu L."/>
            <person name="Ma J."/>
        </authorList>
    </citation>
    <scope>NUCLEOTIDE SEQUENCE [LARGE SCALE GENOMIC DNA]</scope>
    <source>
        <strain evidence="3 4">JCM 16022</strain>
    </source>
</reference>
<evidence type="ECO:0000259" key="2">
    <source>
        <dbReference type="Pfam" id="PF08044"/>
    </source>
</evidence>
<protein>
    <recommendedName>
        <fullName evidence="2">DUF1707 domain-containing protein</fullName>
    </recommendedName>
</protein>
<keyword evidence="1" id="KW-0472">Membrane</keyword>
<dbReference type="InterPro" id="IPR036390">
    <property type="entry name" value="WH_DNA-bd_sf"/>
</dbReference>
<feature type="transmembrane region" description="Helical" evidence="1">
    <location>
        <begin position="193"/>
        <end position="216"/>
    </location>
</feature>
<keyword evidence="1" id="KW-1133">Transmembrane helix</keyword>
<dbReference type="SUPFAM" id="SSF46785">
    <property type="entry name" value="Winged helix' DNA-binding domain"/>
    <property type="match status" value="1"/>
</dbReference>
<proteinExistence type="predicted"/>
<feature type="domain" description="DUF1707" evidence="2">
    <location>
        <begin position="128"/>
        <end position="178"/>
    </location>
</feature>
<dbReference type="InterPro" id="IPR012551">
    <property type="entry name" value="DUF1707_SHOCT-like"/>
</dbReference>
<keyword evidence="4" id="KW-1185">Reference proteome</keyword>
<comment type="caution">
    <text evidence="3">The sequence shown here is derived from an EMBL/GenBank/DDBJ whole genome shotgun (WGS) entry which is preliminary data.</text>
</comment>
<sequence length="247" mass="25073">MARGGTSLSGVVSQPDTGEIDVLVLAAVAPAGSTATTIAERLGQPAEAVRAAVLRLRQGGLVEATGDSVTLTAAGGLAAAHARRLGPTAVAGSPAPTLDLGEAARMIGSLFPARGAPPAETAARDGLLAADADRDAVVRLLSEAFAQGRLSSGELEQRTGRALSARTYGELDDVLQGLGGLPRPVSRHPVRTAVFWVVALLLSPFVLLGALLLAFGSDAGDRVGGIVLLVLLLPGLYRLRSWAAPRG</sequence>
<gene>
    <name evidence="3" type="ORF">GCM10009844_03700</name>
</gene>
<dbReference type="Proteomes" id="UP001501771">
    <property type="component" value="Unassembled WGS sequence"/>
</dbReference>